<name>A0A6L2JC53_TANCI</name>
<dbReference type="InterPro" id="IPR000477">
    <property type="entry name" value="RT_dom"/>
</dbReference>
<dbReference type="Gene3D" id="3.60.10.10">
    <property type="entry name" value="Endonuclease/exonuclease/phosphatase"/>
    <property type="match status" value="1"/>
</dbReference>
<dbReference type="GO" id="GO:0003824">
    <property type="term" value="F:catalytic activity"/>
    <property type="evidence" value="ECO:0007669"/>
    <property type="project" value="InterPro"/>
</dbReference>
<dbReference type="PROSITE" id="PS50878">
    <property type="entry name" value="RT_POL"/>
    <property type="match status" value="1"/>
</dbReference>
<dbReference type="AlphaFoldDB" id="A0A6L2JC53"/>
<dbReference type="InterPro" id="IPR036691">
    <property type="entry name" value="Endo/exonu/phosph_ase_sf"/>
</dbReference>
<evidence type="ECO:0000259" key="1">
    <source>
        <dbReference type="PROSITE" id="PS50878"/>
    </source>
</evidence>
<dbReference type="EMBL" id="BKCJ010000447">
    <property type="protein sequence ID" value="GEU33284.1"/>
    <property type="molecule type" value="Genomic_DNA"/>
</dbReference>
<dbReference type="InterPro" id="IPR005135">
    <property type="entry name" value="Endo/exonuclease/phosphatase"/>
</dbReference>
<dbReference type="Pfam" id="PF14529">
    <property type="entry name" value="Exo_endo_phos_2"/>
    <property type="match status" value="1"/>
</dbReference>
<comment type="caution">
    <text evidence="2">The sequence shown here is derived from an EMBL/GenBank/DDBJ whole genome shotgun (WGS) entry which is preliminary data.</text>
</comment>
<dbReference type="PANTHER" id="PTHR33116">
    <property type="entry name" value="REVERSE TRANSCRIPTASE ZINC-BINDING DOMAIN-CONTAINING PROTEIN-RELATED-RELATED"/>
    <property type="match status" value="1"/>
</dbReference>
<sequence>MGHASSPGKSIGCSSRILESSQKIDEHSHSEVTKKVVKKREGGSILELLEEMIKVGQTMGFSMDGCNKDLEKIIGSKAKKDWIRELTIKHKVSFLTLQETKMESILTLDIKLLWGNSNFDFIFSEALGNSGGILCAWDHNVFRKEHHTISDNFVALFGSWIPNQMKTMFISVYAPQAGSNKRILWSYLETLVNRWNGECVIMGDFNEVRRMEERWGSSFNVNDVRRFNNFIFNAGLVDFQLEGYSFTWAHHSATKMSKLDRFLVSHGFISCFPYISAVCLDRHLSDHRPILLREVFTDYGATPFHLYHSWFSFQGFDQMVSHVWHSICLNYRNDMIRFKKKLQILKKELHVFVTDMKKKQMGCVNELKTNLSDIDTILDQVGISDDILLARTEYMNLLLDTKAAVGRDYIQKAKIKWVVEGDENSKNFHGIVNRKRASLAVKGIMVDGDWVDDPSRVKNEFRDHFNSRFQDPGTCHGKLNFTFPNRLTSDQETELENPISKDEIRDAVWGCGENISPGPDGFTFEFFRKYWQVVGIDFCLAVEWFFDHASFAIGCYSSFIALISKSLDLKFVNDFRPINLIGARCRVKNQCAMVFKVDFAKAYDSIRWDYLIDVIHSFRFGAIWCSWIRGCLTSSMASILVNGSPTFEFQFHRGLKQGDPLAPYLFILVMESLHLSFTRIIDAGMFTGVMIDSSVMISHLFYADDTVFIGEWSQKNFKGIMYMLHCFSILSGLSINIMKSHLLGVGIPSSQVLEAASSMGCLVMKAPFKYLGVNVGGNSALVKSWDETINKLMMRLSKWNFFNGAQDDERKIACVKWAKVLASKKYRGLGVSSFYALNRALLLKWVWRLLSRDLSLWSRYIYASHCSNGQKPSAAYSSNWSSISRKGGVESSQLEHVQDILGSIILSNSEGRWIWDMSGDGEFRVKDVRNLLDETFLPKLGFGSFSQELYLCQVYYVIVADVLDELEETHDKMNGSIIFNLMHKINVLKQDELYVPNYYQKRNSVWRDFDILTLTPACTCVAHEGSLRTFLNFYTKDVLEDVRRVSGRVADNARQKKDHIENRMIADIMTFAYLYRTPTNIFVFTGNVKLAGMILSLKTKVTKMIVGLSLSATRAKTRLLRNAATKLFECPNRWES</sequence>
<evidence type="ECO:0000313" key="2">
    <source>
        <dbReference type="EMBL" id="GEU33284.1"/>
    </source>
</evidence>
<proteinExistence type="predicted"/>
<dbReference type="PANTHER" id="PTHR33116:SF81">
    <property type="entry name" value="RNA-DIRECTED DNA POLYMERASE"/>
    <property type="match status" value="1"/>
</dbReference>
<protein>
    <recommendedName>
        <fullName evidence="1">Reverse transcriptase domain-containing protein</fullName>
    </recommendedName>
</protein>
<dbReference type="Pfam" id="PF00078">
    <property type="entry name" value="RVT_1"/>
    <property type="match status" value="1"/>
</dbReference>
<reference evidence="2" key="1">
    <citation type="journal article" date="2019" name="Sci. Rep.">
        <title>Draft genome of Tanacetum cinerariifolium, the natural source of mosquito coil.</title>
        <authorList>
            <person name="Yamashiro T."/>
            <person name="Shiraishi A."/>
            <person name="Satake H."/>
            <person name="Nakayama K."/>
        </authorList>
    </citation>
    <scope>NUCLEOTIDE SEQUENCE</scope>
</reference>
<organism evidence="2">
    <name type="scientific">Tanacetum cinerariifolium</name>
    <name type="common">Dalmatian daisy</name>
    <name type="synonym">Chrysanthemum cinerariifolium</name>
    <dbReference type="NCBI Taxonomy" id="118510"/>
    <lineage>
        <taxon>Eukaryota</taxon>
        <taxon>Viridiplantae</taxon>
        <taxon>Streptophyta</taxon>
        <taxon>Embryophyta</taxon>
        <taxon>Tracheophyta</taxon>
        <taxon>Spermatophyta</taxon>
        <taxon>Magnoliopsida</taxon>
        <taxon>eudicotyledons</taxon>
        <taxon>Gunneridae</taxon>
        <taxon>Pentapetalae</taxon>
        <taxon>asterids</taxon>
        <taxon>campanulids</taxon>
        <taxon>Asterales</taxon>
        <taxon>Asteraceae</taxon>
        <taxon>Asteroideae</taxon>
        <taxon>Anthemideae</taxon>
        <taxon>Anthemidinae</taxon>
        <taxon>Tanacetum</taxon>
    </lineage>
</organism>
<feature type="domain" description="Reverse transcriptase" evidence="1">
    <location>
        <begin position="399"/>
        <end position="775"/>
    </location>
</feature>
<dbReference type="SUPFAM" id="SSF56219">
    <property type="entry name" value="DNase I-like"/>
    <property type="match status" value="1"/>
</dbReference>
<gene>
    <name evidence="2" type="ORF">Tci_005262</name>
</gene>
<accession>A0A6L2JC53</accession>